<dbReference type="Pfam" id="PF02847">
    <property type="entry name" value="MA3"/>
    <property type="match status" value="1"/>
</dbReference>
<dbReference type="OrthoDB" id="10260961at2759"/>
<dbReference type="GO" id="GO:0003723">
    <property type="term" value="F:RNA binding"/>
    <property type="evidence" value="ECO:0007669"/>
    <property type="project" value="InterPro"/>
</dbReference>
<protein>
    <recommendedName>
        <fullName evidence="5">MI domain-containing protein</fullName>
    </recommendedName>
</protein>
<dbReference type="Gene3D" id="1.25.40.180">
    <property type="match status" value="1"/>
</dbReference>
<keyword evidence="7" id="KW-1185">Reference proteome</keyword>
<proteinExistence type="inferred from homology"/>
<dbReference type="InterPro" id="IPR016024">
    <property type="entry name" value="ARM-type_fold"/>
</dbReference>
<dbReference type="GO" id="GO:0005730">
    <property type="term" value="C:nucleolus"/>
    <property type="evidence" value="ECO:0007669"/>
    <property type="project" value="UniProtKB-SubCell"/>
</dbReference>
<dbReference type="SMART" id="SM00544">
    <property type="entry name" value="MA3"/>
    <property type="match status" value="1"/>
</dbReference>
<evidence type="ECO:0000259" key="5">
    <source>
        <dbReference type="PROSITE" id="PS51366"/>
    </source>
</evidence>
<dbReference type="AlphaFoldDB" id="A0A7M5XLD7"/>
<dbReference type="PANTHER" id="PTHR18034:SF4">
    <property type="entry name" value="NUCLEOLAR MIF4G DOMAIN-CONTAINING PROTEIN 1"/>
    <property type="match status" value="1"/>
</dbReference>
<dbReference type="InterPro" id="IPR003890">
    <property type="entry name" value="MIF4G-like_typ-3"/>
</dbReference>
<dbReference type="FunFam" id="1.25.40.180:FF:000032">
    <property type="entry name" value="Nucleolar MIF4G domain-containing protein 1"/>
    <property type="match status" value="1"/>
</dbReference>
<accession>A0A7M5XLD7</accession>
<reference evidence="6" key="1">
    <citation type="submission" date="2021-01" db="UniProtKB">
        <authorList>
            <consortium name="EnsemblMetazoa"/>
        </authorList>
    </citation>
    <scope>IDENTIFICATION</scope>
</reference>
<sequence length="589" mass="67166">MSGGEFSEEEFEQGEDSEEGENFEKEQDGESDGEDNSSKQSTKEKKAVEKPVTTAVSGGKYIPPALRKLQSKGEDEEKVKIERLKKQLKGLLNRVSESTLPGITSEIALLYEKNSRYTMNELMFQAICDSCVAEALTPHRLMIQLMVIVASLHKTSQCEIGSYFLQMLVEKFNTLHKVDEMEYNLDKKCANVLYLILTLYNLKVVESLLIYDIVRRLMSRFNEQDIELILMILKTCGPDMRKDDPFALKEIILAIQAKSMASEAEDQSRVKFMLETINALKNNNMRKVPQYDPTLIEDGRKIYKAVTRGRETMNSGSQLKVSLEDLLNARDKGKWWVVGSAWAGRGPNKTPEEKSANEGGIQVPDASAKLLEKARKQRMNTELRKNIFCILMTSEDYLDAFEKLQKLSLKEKQAREIIHVVLDCCLQEKTYNPFYAHLADQFCGHSHSNKITLQYSLWDRFKTLSTLSKHTCNNMAHLMSHLVASNSLTLGVLKVVSFGMLDKQSIRFFTNFFKILLLQYPESSIKSAFMKIASNTKLASLREGIKIFLRSFIAPRKDEDTNIAMKDRKMNELIDLVESALDGREYIPL</sequence>
<evidence type="ECO:0000313" key="7">
    <source>
        <dbReference type="Proteomes" id="UP000594262"/>
    </source>
</evidence>
<keyword evidence="3" id="KW-0539">Nucleus</keyword>
<dbReference type="PANTHER" id="PTHR18034">
    <property type="entry name" value="CELL CYCLE CONTROL PROTEIN CWF22-RELATED"/>
    <property type="match status" value="1"/>
</dbReference>
<dbReference type="InterPro" id="IPR050781">
    <property type="entry name" value="CWC22_splicing_factor"/>
</dbReference>
<feature type="compositionally biased region" description="Acidic residues" evidence="4">
    <location>
        <begin position="1"/>
        <end position="21"/>
    </location>
</feature>
<evidence type="ECO:0000256" key="2">
    <source>
        <dbReference type="ARBA" id="ARBA00006856"/>
    </source>
</evidence>
<evidence type="ECO:0000313" key="6">
    <source>
        <dbReference type="EnsemblMetazoa" id="CLYHEMP025833.1"/>
    </source>
</evidence>
<dbReference type="EnsemblMetazoa" id="CLYHEMT025833.1">
    <property type="protein sequence ID" value="CLYHEMP025833.1"/>
    <property type="gene ID" value="CLYHEMG025833"/>
</dbReference>
<dbReference type="PROSITE" id="PS51366">
    <property type="entry name" value="MI"/>
    <property type="match status" value="1"/>
</dbReference>
<feature type="region of interest" description="Disordered" evidence="4">
    <location>
        <begin position="1"/>
        <end position="59"/>
    </location>
</feature>
<dbReference type="InterPro" id="IPR003891">
    <property type="entry name" value="Initiation_fac_eIF4g_MI"/>
</dbReference>
<evidence type="ECO:0000256" key="4">
    <source>
        <dbReference type="SAM" id="MobiDB-lite"/>
    </source>
</evidence>
<name>A0A7M5XLD7_9CNID</name>
<comment type="subcellular location">
    <subcellularLocation>
        <location evidence="1">Nucleus</location>
        <location evidence="1">Nucleolus</location>
    </subcellularLocation>
</comment>
<dbReference type="GO" id="GO:0042274">
    <property type="term" value="P:ribosomal small subunit biogenesis"/>
    <property type="evidence" value="ECO:0007669"/>
    <property type="project" value="TreeGrafter"/>
</dbReference>
<dbReference type="SMART" id="SM00543">
    <property type="entry name" value="MIF4G"/>
    <property type="match status" value="1"/>
</dbReference>
<evidence type="ECO:0000256" key="1">
    <source>
        <dbReference type="ARBA" id="ARBA00004604"/>
    </source>
</evidence>
<dbReference type="Proteomes" id="UP000594262">
    <property type="component" value="Unplaced"/>
</dbReference>
<comment type="similarity">
    <text evidence="2">Belongs to the CWC22 family.</text>
</comment>
<evidence type="ECO:0000256" key="3">
    <source>
        <dbReference type="ARBA" id="ARBA00023242"/>
    </source>
</evidence>
<dbReference type="SUPFAM" id="SSF48371">
    <property type="entry name" value="ARM repeat"/>
    <property type="match status" value="1"/>
</dbReference>
<organism evidence="6 7">
    <name type="scientific">Clytia hemisphaerica</name>
    <dbReference type="NCBI Taxonomy" id="252671"/>
    <lineage>
        <taxon>Eukaryota</taxon>
        <taxon>Metazoa</taxon>
        <taxon>Cnidaria</taxon>
        <taxon>Hydrozoa</taxon>
        <taxon>Hydroidolina</taxon>
        <taxon>Leptothecata</taxon>
        <taxon>Obeliida</taxon>
        <taxon>Clytiidae</taxon>
        <taxon>Clytia</taxon>
    </lineage>
</organism>
<dbReference type="Pfam" id="PF02854">
    <property type="entry name" value="MIF4G"/>
    <property type="match status" value="1"/>
</dbReference>
<feature type="domain" description="MI" evidence="5">
    <location>
        <begin position="382"/>
        <end position="498"/>
    </location>
</feature>